<feature type="region of interest" description="Disordered" evidence="1">
    <location>
        <begin position="1"/>
        <end position="28"/>
    </location>
</feature>
<keyword evidence="3" id="KW-1185">Reference proteome</keyword>
<sequence>MNLNNPGRVRKRKESVKKVSEESVASASSDTCREMDREMMVLPRQSCLEMEQKLKILSERCDIKQELTMVKNRIYLTIIPLGIHVYEPQSFRQFCITAGATKLFDTVLSAMTSARHSSERIILNKRRVGCIIYMCYCLSQVCNPLQIDHSLYLRSSRTNQEGLETEQIMGLSCARRTVNTIVNTMAENHYHSFQNFMLDAVKTK</sequence>
<gene>
    <name evidence="2" type="ORF">PEVE_00002739</name>
</gene>
<comment type="caution">
    <text evidence="2">The sequence shown here is derived from an EMBL/GenBank/DDBJ whole genome shotgun (WGS) entry which is preliminary data.</text>
</comment>
<protein>
    <submittedName>
        <fullName evidence="2">Uncharacterized protein</fullName>
    </submittedName>
</protein>
<dbReference type="Proteomes" id="UP001159427">
    <property type="component" value="Unassembled WGS sequence"/>
</dbReference>
<evidence type="ECO:0000256" key="1">
    <source>
        <dbReference type="SAM" id="MobiDB-lite"/>
    </source>
</evidence>
<evidence type="ECO:0000313" key="3">
    <source>
        <dbReference type="Proteomes" id="UP001159427"/>
    </source>
</evidence>
<organism evidence="2 3">
    <name type="scientific">Porites evermanni</name>
    <dbReference type="NCBI Taxonomy" id="104178"/>
    <lineage>
        <taxon>Eukaryota</taxon>
        <taxon>Metazoa</taxon>
        <taxon>Cnidaria</taxon>
        <taxon>Anthozoa</taxon>
        <taxon>Hexacorallia</taxon>
        <taxon>Scleractinia</taxon>
        <taxon>Fungiina</taxon>
        <taxon>Poritidae</taxon>
        <taxon>Porites</taxon>
    </lineage>
</organism>
<name>A0ABN8LUD7_9CNID</name>
<accession>A0ABN8LUD7</accession>
<dbReference type="EMBL" id="CALNXI010000116">
    <property type="protein sequence ID" value="CAH3019440.1"/>
    <property type="molecule type" value="Genomic_DNA"/>
</dbReference>
<reference evidence="2 3" key="1">
    <citation type="submission" date="2022-05" db="EMBL/GenBank/DDBJ databases">
        <authorList>
            <consortium name="Genoscope - CEA"/>
            <person name="William W."/>
        </authorList>
    </citation>
    <scope>NUCLEOTIDE SEQUENCE [LARGE SCALE GENOMIC DNA]</scope>
</reference>
<proteinExistence type="predicted"/>
<evidence type="ECO:0000313" key="2">
    <source>
        <dbReference type="EMBL" id="CAH3019440.1"/>
    </source>
</evidence>